<dbReference type="OMA" id="WYAVNAR"/>
<dbReference type="Proteomes" id="UP000027361">
    <property type="component" value="Unassembled WGS sequence"/>
</dbReference>
<dbReference type="SMART" id="SM00456">
    <property type="entry name" value="WW"/>
    <property type="match status" value="1"/>
</dbReference>
<protein>
    <recommendedName>
        <fullName evidence="2">WW domain-containing protein</fullName>
    </recommendedName>
</protein>
<dbReference type="Pfam" id="PF00397">
    <property type="entry name" value="WW"/>
    <property type="match status" value="1"/>
</dbReference>
<organism evidence="3 4">
    <name type="scientific">Tilletiaria anomala (strain ATCC 24038 / CBS 436.72 / UBC 951)</name>
    <dbReference type="NCBI Taxonomy" id="1037660"/>
    <lineage>
        <taxon>Eukaryota</taxon>
        <taxon>Fungi</taxon>
        <taxon>Dikarya</taxon>
        <taxon>Basidiomycota</taxon>
        <taxon>Ustilaginomycotina</taxon>
        <taxon>Exobasidiomycetes</taxon>
        <taxon>Georgefischeriales</taxon>
        <taxon>Tilletiariaceae</taxon>
        <taxon>Tilletiaria</taxon>
    </lineage>
</organism>
<accession>A0A066WE53</accession>
<dbReference type="HOGENOM" id="CLU_980676_0_0_1"/>
<dbReference type="CDD" id="cd00201">
    <property type="entry name" value="WW"/>
    <property type="match status" value="1"/>
</dbReference>
<dbReference type="InParanoid" id="A0A066WE53"/>
<proteinExistence type="predicted"/>
<evidence type="ECO:0000313" key="4">
    <source>
        <dbReference type="Proteomes" id="UP000027361"/>
    </source>
</evidence>
<feature type="region of interest" description="Disordered" evidence="1">
    <location>
        <begin position="1"/>
        <end position="140"/>
    </location>
</feature>
<dbReference type="EMBL" id="JMSN01000012">
    <property type="protein sequence ID" value="KDN52237.1"/>
    <property type="molecule type" value="Genomic_DNA"/>
</dbReference>
<evidence type="ECO:0000313" key="3">
    <source>
        <dbReference type="EMBL" id="KDN52237.1"/>
    </source>
</evidence>
<keyword evidence="4" id="KW-1185">Reference proteome</keyword>
<dbReference type="Gene3D" id="2.20.70.10">
    <property type="match status" value="1"/>
</dbReference>
<dbReference type="InterPro" id="IPR001202">
    <property type="entry name" value="WW_dom"/>
</dbReference>
<gene>
    <name evidence="3" type="ORF">K437DRAFT_25015</name>
</gene>
<dbReference type="AlphaFoldDB" id="A0A066WE53"/>
<reference evidence="3 4" key="1">
    <citation type="submission" date="2014-05" db="EMBL/GenBank/DDBJ databases">
        <title>Draft genome sequence of a rare smut relative, Tilletiaria anomala UBC 951.</title>
        <authorList>
            <consortium name="DOE Joint Genome Institute"/>
            <person name="Toome M."/>
            <person name="Kuo A."/>
            <person name="Henrissat B."/>
            <person name="Lipzen A."/>
            <person name="Tritt A."/>
            <person name="Yoshinaga Y."/>
            <person name="Zane M."/>
            <person name="Barry K."/>
            <person name="Grigoriev I.V."/>
            <person name="Spatafora J.W."/>
            <person name="Aimea M.C."/>
        </authorList>
    </citation>
    <scope>NUCLEOTIDE SEQUENCE [LARGE SCALE GENOMIC DNA]</scope>
    <source>
        <strain evidence="3 4">UBC 951</strain>
    </source>
</reference>
<dbReference type="GeneID" id="25263349"/>
<feature type="compositionally biased region" description="Pro residues" evidence="1">
    <location>
        <begin position="71"/>
        <end position="82"/>
    </location>
</feature>
<feature type="compositionally biased region" description="Low complexity" evidence="1">
    <location>
        <begin position="184"/>
        <end position="196"/>
    </location>
</feature>
<evidence type="ECO:0000256" key="1">
    <source>
        <dbReference type="SAM" id="MobiDB-lite"/>
    </source>
</evidence>
<dbReference type="SUPFAM" id="SSF51045">
    <property type="entry name" value="WW domain"/>
    <property type="match status" value="1"/>
</dbReference>
<sequence length="331" mass="35920">MASREAAASKGKGKAPFQDGEASTSGDEHDRIGPNHGSKWGPNRSREDSAQSPPAAGDTGVDDPDAEDEGPPPLPDEPPPLPHENTSEAQDEGPPPLPDEPPSLPREDEDEAPPLPEEEEPPSESPGDGRQPQGHPWQAVWDPSRGAYYFWNSATNETTWINPLTSSSSAQPTADGQQLHEPGAQADASASSNAAPSQGEIFEQLTGIDSDLAFLDPSLSSSLSAGAVSAGGSYRTVGHFDARKGKFVPQAQATLGAGGQYDPTRMTHASQANRQMEAFFDTKAWQEDLEKRRREEEEEREGKKRLTKKDLARFRERKKEKKAAKYGWLRY</sequence>
<dbReference type="RefSeq" id="XP_013245052.1">
    <property type="nucleotide sequence ID" value="XM_013389598.1"/>
</dbReference>
<feature type="region of interest" description="Disordered" evidence="1">
    <location>
        <begin position="160"/>
        <end position="196"/>
    </location>
</feature>
<feature type="compositionally biased region" description="Basic residues" evidence="1">
    <location>
        <begin position="315"/>
        <end position="324"/>
    </location>
</feature>
<feature type="region of interest" description="Disordered" evidence="1">
    <location>
        <begin position="290"/>
        <end position="331"/>
    </location>
</feature>
<evidence type="ECO:0000259" key="2">
    <source>
        <dbReference type="PROSITE" id="PS50020"/>
    </source>
</evidence>
<dbReference type="PROSITE" id="PS50020">
    <property type="entry name" value="WW_DOMAIN_2"/>
    <property type="match status" value="1"/>
</dbReference>
<feature type="compositionally biased region" description="Polar residues" evidence="1">
    <location>
        <begin position="160"/>
        <end position="176"/>
    </location>
</feature>
<feature type="compositionally biased region" description="Acidic residues" evidence="1">
    <location>
        <begin position="107"/>
        <end position="122"/>
    </location>
</feature>
<comment type="caution">
    <text evidence="3">The sequence shown here is derived from an EMBL/GenBank/DDBJ whole genome shotgun (WGS) entry which is preliminary data.</text>
</comment>
<feature type="compositionally biased region" description="Basic and acidic residues" evidence="1">
    <location>
        <begin position="290"/>
        <end position="314"/>
    </location>
</feature>
<dbReference type="OrthoDB" id="2444812at2759"/>
<name>A0A066WE53_TILAU</name>
<feature type="compositionally biased region" description="Acidic residues" evidence="1">
    <location>
        <begin position="60"/>
        <end position="70"/>
    </location>
</feature>
<dbReference type="PROSITE" id="PS01159">
    <property type="entry name" value="WW_DOMAIN_1"/>
    <property type="match status" value="1"/>
</dbReference>
<dbReference type="InterPro" id="IPR036020">
    <property type="entry name" value="WW_dom_sf"/>
</dbReference>
<feature type="compositionally biased region" description="Pro residues" evidence="1">
    <location>
        <begin position="93"/>
        <end position="104"/>
    </location>
</feature>
<feature type="domain" description="WW" evidence="2">
    <location>
        <begin position="131"/>
        <end position="165"/>
    </location>
</feature>